<dbReference type="AlphaFoldDB" id="A0A0F9HYJ9"/>
<protein>
    <submittedName>
        <fullName evidence="2">Uncharacterized protein</fullName>
    </submittedName>
</protein>
<name>A0A0F9HYJ9_9ZZZZ</name>
<proteinExistence type="predicted"/>
<comment type="caution">
    <text evidence="2">The sequence shown here is derived from an EMBL/GenBank/DDBJ whole genome shotgun (WGS) entry which is preliminary data.</text>
</comment>
<reference evidence="2" key="1">
    <citation type="journal article" date="2015" name="Nature">
        <title>Complex archaea that bridge the gap between prokaryotes and eukaryotes.</title>
        <authorList>
            <person name="Spang A."/>
            <person name="Saw J.H."/>
            <person name="Jorgensen S.L."/>
            <person name="Zaremba-Niedzwiedzka K."/>
            <person name="Martijn J."/>
            <person name="Lind A.E."/>
            <person name="van Eijk R."/>
            <person name="Schleper C."/>
            <person name="Guy L."/>
            <person name="Ettema T.J."/>
        </authorList>
    </citation>
    <scope>NUCLEOTIDE SEQUENCE</scope>
</reference>
<evidence type="ECO:0000313" key="2">
    <source>
        <dbReference type="EMBL" id="KKM20222.1"/>
    </source>
</evidence>
<dbReference type="EMBL" id="LAZR01013812">
    <property type="protein sequence ID" value="KKM20222.1"/>
    <property type="molecule type" value="Genomic_DNA"/>
</dbReference>
<evidence type="ECO:0000256" key="1">
    <source>
        <dbReference type="SAM" id="MobiDB-lite"/>
    </source>
</evidence>
<gene>
    <name evidence="2" type="ORF">LCGC14_1647630</name>
</gene>
<sequence>MIAIPAIDWTGVPASYKGKLSAVCRTFQDCDELPRWFGSSDFMPNLPVMVMIPGADGPTLIAGMGYATVAELRDCAVSAWGKQTDRLATTGSLADFDALREKHGLMRREEVDAAAREAMLRRIAQHMANPVTDPFRQPTYANPTNKTRFAVKEKHDDR</sequence>
<feature type="region of interest" description="Disordered" evidence="1">
    <location>
        <begin position="131"/>
        <end position="158"/>
    </location>
</feature>
<organism evidence="2">
    <name type="scientific">marine sediment metagenome</name>
    <dbReference type="NCBI Taxonomy" id="412755"/>
    <lineage>
        <taxon>unclassified sequences</taxon>
        <taxon>metagenomes</taxon>
        <taxon>ecological metagenomes</taxon>
    </lineage>
</organism>
<accession>A0A0F9HYJ9</accession>